<dbReference type="SMART" id="SM00422">
    <property type="entry name" value="HTH_MERR"/>
    <property type="match status" value="1"/>
</dbReference>
<name>A0A192A4N1_9RALS</name>
<keyword evidence="2" id="KW-0805">Transcription regulation</keyword>
<proteinExistence type="predicted"/>
<evidence type="ECO:0000313" key="5">
    <source>
        <dbReference type="EMBL" id="ANJ75216.1"/>
    </source>
</evidence>
<dbReference type="PANTHER" id="PTHR30204:SF69">
    <property type="entry name" value="MERR-FAMILY TRANSCRIPTIONAL REGULATOR"/>
    <property type="match status" value="1"/>
</dbReference>
<dbReference type="InterPro" id="IPR000551">
    <property type="entry name" value="MerR-type_HTH_dom"/>
</dbReference>
<accession>A0A192A4N1</accession>
<evidence type="ECO:0000313" key="6">
    <source>
        <dbReference type="Proteomes" id="UP000078572"/>
    </source>
</evidence>
<dbReference type="SUPFAM" id="SSF46955">
    <property type="entry name" value="Putative DNA-binding domain"/>
    <property type="match status" value="1"/>
</dbReference>
<evidence type="ECO:0000256" key="1">
    <source>
        <dbReference type="ARBA" id="ARBA00022491"/>
    </source>
</evidence>
<reference evidence="6" key="1">
    <citation type="submission" date="2016-06" db="EMBL/GenBank/DDBJ databases">
        <authorList>
            <person name="Xu Y."/>
            <person name="Nagy A."/>
            <person name="Yan X."/>
            <person name="Kim S.W."/>
            <person name="Haley B."/>
            <person name="Liu N.T."/>
            <person name="Nou X."/>
        </authorList>
    </citation>
    <scope>NUCLEOTIDE SEQUENCE [LARGE SCALE GENOMIC DNA]</scope>
    <source>
        <strain evidence="6">ATCC 49129</strain>
    </source>
</reference>
<evidence type="ECO:0000256" key="3">
    <source>
        <dbReference type="ARBA" id="ARBA00023125"/>
    </source>
</evidence>
<dbReference type="Pfam" id="PF13411">
    <property type="entry name" value="MerR_1"/>
    <property type="match status" value="1"/>
</dbReference>
<dbReference type="OrthoDB" id="9800334at2"/>
<dbReference type="Proteomes" id="UP000078572">
    <property type="component" value="Chromosome 2"/>
</dbReference>
<dbReference type="PANTHER" id="PTHR30204">
    <property type="entry name" value="REDOX-CYCLING DRUG-SENSING TRANSCRIPTIONAL ACTIVATOR SOXR"/>
    <property type="match status" value="1"/>
</dbReference>
<dbReference type="GO" id="GO:0003677">
    <property type="term" value="F:DNA binding"/>
    <property type="evidence" value="ECO:0007669"/>
    <property type="project" value="UniProtKB-KW"/>
</dbReference>
<keyword evidence="3" id="KW-0238">DNA-binding</keyword>
<keyword evidence="6" id="KW-1185">Reference proteome</keyword>
<evidence type="ECO:0000256" key="4">
    <source>
        <dbReference type="ARBA" id="ARBA00023163"/>
    </source>
</evidence>
<dbReference type="Gene3D" id="1.10.1660.10">
    <property type="match status" value="1"/>
</dbReference>
<gene>
    <name evidence="5" type="ORF">A9Y76_22110</name>
</gene>
<dbReference type="PROSITE" id="PS50937">
    <property type="entry name" value="HTH_MERR_2"/>
    <property type="match status" value="1"/>
</dbReference>
<sequence>MEPRRYRSGEAARLARMPAATLRIWERRYAVVSPPKTPSGQRLYSDDDLQRLRLIKTLVDQGHPISAIAGLDWEALKALMLSRESTPPELPETLSLLVVGPADMPSAGSAFGSMRICMRAGSIEEAFQYADTGKTADALFASVTSLHVETVARIVALAEGVHAKAVSVVYAFGTRRAIELAGLAGVRAIGQADTQARPAQLIAELADWATAHRQADMLNAGTGPRAMRRFDDKALATLADISSAIQCECPRHLAELVLQLSAFQRYSDECRSQSPADALLHHRLGTVANRAVQLLETALAEIVRQEGLVNRALSQAV</sequence>
<dbReference type="InterPro" id="IPR047057">
    <property type="entry name" value="MerR_fam"/>
</dbReference>
<evidence type="ECO:0000256" key="2">
    <source>
        <dbReference type="ARBA" id="ARBA00023015"/>
    </source>
</evidence>
<dbReference type="EMBL" id="CP016023">
    <property type="protein sequence ID" value="ANJ75216.1"/>
    <property type="molecule type" value="Genomic_DNA"/>
</dbReference>
<dbReference type="GO" id="GO:0003700">
    <property type="term" value="F:DNA-binding transcription factor activity"/>
    <property type="evidence" value="ECO:0007669"/>
    <property type="project" value="InterPro"/>
</dbReference>
<dbReference type="AlphaFoldDB" id="A0A192A4N1"/>
<protein>
    <submittedName>
        <fullName evidence="5">Helix-turn-helix-type transcriptional regulator</fullName>
    </submittedName>
</protein>
<keyword evidence="4" id="KW-0804">Transcription</keyword>
<keyword evidence="1" id="KW-0678">Repressor</keyword>
<dbReference type="InterPro" id="IPR009061">
    <property type="entry name" value="DNA-bd_dom_put_sf"/>
</dbReference>
<dbReference type="CDD" id="cd01104">
    <property type="entry name" value="HTH_MlrA-CarA"/>
    <property type="match status" value="1"/>
</dbReference>
<dbReference type="STRING" id="190721.ACS15_4817"/>
<organism evidence="5 6">
    <name type="scientific">Ralstonia insidiosa</name>
    <dbReference type="NCBI Taxonomy" id="190721"/>
    <lineage>
        <taxon>Bacteria</taxon>
        <taxon>Pseudomonadati</taxon>
        <taxon>Pseudomonadota</taxon>
        <taxon>Betaproteobacteria</taxon>
        <taxon>Burkholderiales</taxon>
        <taxon>Burkholderiaceae</taxon>
        <taxon>Ralstonia</taxon>
    </lineage>
</organism>